<keyword evidence="1" id="KW-1185">Reference proteome</keyword>
<dbReference type="OrthoDB" id="6414449at2759"/>
<proteinExistence type="predicted"/>
<accession>A0A6P6YFA0</accession>
<sequence>MLTFSIWKIFALSNNDVCIRSNTWHSRLYLKIFMIIFVCFITTTININANPMINITDQQSEIEVNNGINISNNVDDNEQVTTSIPSVETTTNEFISSTADQESGTTKLKVKTTFATFDFDADPICDPKTEVLTNCSNACPKTCEFLDRKPCKSFCWKSCDCKPGYVKDYDLKCILPEECPKCENNENYKRCGSECEVTCETYRNPFPYCNRNNCKRGCFCNYGYVRDMSKNGTCIPFAECPNKCGPNEYWDVNGEPCIRTRENPRPKCLFEKRIPSCVCNTGFKRDPNTKECRPIATEPIKCEQNEIYSQCGSECAIHCSDENKRETCPTVCNRGCFCKDGYRRHANTLQCVLPEECGKKSNDNYGRTIVEFA</sequence>
<gene>
    <name evidence="2" type="primary">LOC113797399</name>
</gene>
<dbReference type="GO" id="GO:0030414">
    <property type="term" value="F:peptidase inhibitor activity"/>
    <property type="evidence" value="ECO:0007669"/>
    <property type="project" value="UniProtKB-KW"/>
</dbReference>
<dbReference type="RefSeq" id="XP_027203566.1">
    <property type="nucleotide sequence ID" value="XM_027347765.1"/>
</dbReference>
<evidence type="ECO:0000313" key="2">
    <source>
        <dbReference type="RefSeq" id="XP_027203566.1"/>
    </source>
</evidence>
<dbReference type="InterPro" id="IPR036084">
    <property type="entry name" value="Ser_inhib-like_sf"/>
</dbReference>
<evidence type="ECO:0000313" key="1">
    <source>
        <dbReference type="Proteomes" id="UP000515146"/>
    </source>
</evidence>
<dbReference type="OMA" id="FDADPIC"/>
<organism evidence="1 2">
    <name type="scientific">Dermatophagoides pteronyssinus</name>
    <name type="common">European house dust mite</name>
    <dbReference type="NCBI Taxonomy" id="6956"/>
    <lineage>
        <taxon>Eukaryota</taxon>
        <taxon>Metazoa</taxon>
        <taxon>Ecdysozoa</taxon>
        <taxon>Arthropoda</taxon>
        <taxon>Chelicerata</taxon>
        <taxon>Arachnida</taxon>
        <taxon>Acari</taxon>
        <taxon>Acariformes</taxon>
        <taxon>Sarcoptiformes</taxon>
        <taxon>Astigmata</taxon>
        <taxon>Psoroptidia</taxon>
        <taxon>Analgoidea</taxon>
        <taxon>Pyroglyphidae</taxon>
        <taxon>Dermatophagoidinae</taxon>
        <taxon>Dermatophagoides</taxon>
    </lineage>
</organism>
<dbReference type="CDD" id="cd19941">
    <property type="entry name" value="TIL"/>
    <property type="match status" value="3"/>
</dbReference>
<dbReference type="PANTHER" id="PTHR23259">
    <property type="entry name" value="RIDDLE"/>
    <property type="match status" value="1"/>
</dbReference>
<dbReference type="Gene3D" id="2.10.25.10">
    <property type="entry name" value="Laminin"/>
    <property type="match status" value="4"/>
</dbReference>
<dbReference type="Pfam" id="PF01826">
    <property type="entry name" value="TIL"/>
    <property type="match status" value="3"/>
</dbReference>
<dbReference type="PANTHER" id="PTHR23259:SF70">
    <property type="entry name" value="ACCESSORY GLAND PROTEIN ACP62F-RELATED"/>
    <property type="match status" value="1"/>
</dbReference>
<dbReference type="InterPro" id="IPR051368">
    <property type="entry name" value="SerProtInhib-TIL_Domain"/>
</dbReference>
<reference evidence="2" key="1">
    <citation type="submission" date="2025-08" db="UniProtKB">
        <authorList>
            <consortium name="RefSeq"/>
        </authorList>
    </citation>
    <scope>IDENTIFICATION</scope>
    <source>
        <strain evidence="2">Airmid</strain>
    </source>
</reference>
<dbReference type="AlphaFoldDB" id="A0A6P6YFA0"/>
<dbReference type="Proteomes" id="UP000515146">
    <property type="component" value="Unplaced"/>
</dbReference>
<name>A0A6P6YFA0_DERPT</name>
<dbReference type="InterPro" id="IPR002919">
    <property type="entry name" value="TIL_dom"/>
</dbReference>
<dbReference type="InParanoid" id="A0A6P6YFA0"/>
<dbReference type="SUPFAM" id="SSF57567">
    <property type="entry name" value="Serine protease inhibitors"/>
    <property type="match status" value="4"/>
</dbReference>
<dbReference type="KEGG" id="dpte:113797399"/>
<protein>
    <submittedName>
        <fullName evidence="2">Zonadhesin-like isoform X1</fullName>
    </submittedName>
</protein>